<evidence type="ECO:0000256" key="6">
    <source>
        <dbReference type="ARBA" id="ARBA00022705"/>
    </source>
</evidence>
<evidence type="ECO:0000313" key="12">
    <source>
        <dbReference type="Proteomes" id="UP001211173"/>
    </source>
</evidence>
<dbReference type="PANTHER" id="PTHR30478:SF0">
    <property type="entry name" value="BETA SLIDING CLAMP"/>
    <property type="match status" value="1"/>
</dbReference>
<dbReference type="InterPro" id="IPR001001">
    <property type="entry name" value="DNA_polIII_beta"/>
</dbReference>
<evidence type="ECO:0000256" key="5">
    <source>
        <dbReference type="ARBA" id="ARBA00022695"/>
    </source>
</evidence>
<name>A0AAW6CCD2_FLAPL</name>
<evidence type="ECO:0000259" key="10">
    <source>
        <dbReference type="Pfam" id="PF00712"/>
    </source>
</evidence>
<keyword evidence="8" id="KW-0238">DNA-binding</keyword>
<dbReference type="Proteomes" id="UP001211173">
    <property type="component" value="Unassembled WGS sequence"/>
</dbReference>
<reference evidence="11" key="1">
    <citation type="submission" date="2023-01" db="EMBL/GenBank/DDBJ databases">
        <title>Human gut microbiome strain richness.</title>
        <authorList>
            <person name="Chen-Liaw A."/>
        </authorList>
    </citation>
    <scope>NUCLEOTIDE SEQUENCE</scope>
    <source>
        <strain evidence="11">1001287st1_F4_1001285I_161205</strain>
    </source>
</reference>
<dbReference type="Pfam" id="PF00712">
    <property type="entry name" value="DNA_pol3_beta"/>
    <property type="match status" value="1"/>
</dbReference>
<evidence type="ECO:0000256" key="3">
    <source>
        <dbReference type="ARBA" id="ARBA00022490"/>
    </source>
</evidence>
<proteinExistence type="inferred from homology"/>
<dbReference type="SMART" id="SM00480">
    <property type="entry name" value="POL3Bc"/>
    <property type="match status" value="1"/>
</dbReference>
<dbReference type="EMBL" id="JAQLWV010000004">
    <property type="protein sequence ID" value="MDB7932181.1"/>
    <property type="molecule type" value="Genomic_DNA"/>
</dbReference>
<dbReference type="InterPro" id="IPR046938">
    <property type="entry name" value="DNA_clamp_sf"/>
</dbReference>
<feature type="domain" description="DNA polymerase III beta sliding clamp N-terminal" evidence="10">
    <location>
        <begin position="9"/>
        <end position="125"/>
    </location>
</feature>
<dbReference type="GO" id="GO:0006271">
    <property type="term" value="P:DNA strand elongation involved in DNA replication"/>
    <property type="evidence" value="ECO:0007669"/>
    <property type="project" value="TreeGrafter"/>
</dbReference>
<evidence type="ECO:0000256" key="8">
    <source>
        <dbReference type="ARBA" id="ARBA00023125"/>
    </source>
</evidence>
<evidence type="ECO:0000256" key="1">
    <source>
        <dbReference type="ARBA" id="ARBA00004496"/>
    </source>
</evidence>
<keyword evidence="5" id="KW-0548">Nucleotidyltransferase</keyword>
<evidence type="ECO:0000256" key="4">
    <source>
        <dbReference type="ARBA" id="ARBA00022679"/>
    </source>
</evidence>
<protein>
    <recommendedName>
        <fullName evidence="9">DNA polymerase III subunit beta</fullName>
    </recommendedName>
</protein>
<accession>A0AAW6CCD2</accession>
<keyword evidence="4" id="KW-0808">Transferase</keyword>
<keyword evidence="3" id="KW-0963">Cytoplasm</keyword>
<keyword evidence="6" id="KW-0235">DNA replication</keyword>
<dbReference type="AlphaFoldDB" id="A0AAW6CCD2"/>
<evidence type="ECO:0000256" key="7">
    <source>
        <dbReference type="ARBA" id="ARBA00022932"/>
    </source>
</evidence>
<comment type="subcellular location">
    <subcellularLocation>
        <location evidence="1">Cytoplasm</location>
    </subcellularLocation>
</comment>
<dbReference type="GO" id="GO:0003677">
    <property type="term" value="F:DNA binding"/>
    <property type="evidence" value="ECO:0007669"/>
    <property type="project" value="UniProtKB-KW"/>
</dbReference>
<organism evidence="11 12">
    <name type="scientific">Flavonifractor plautii</name>
    <name type="common">Fusobacterium plautii</name>
    <dbReference type="NCBI Taxonomy" id="292800"/>
    <lineage>
        <taxon>Bacteria</taxon>
        <taxon>Bacillati</taxon>
        <taxon>Bacillota</taxon>
        <taxon>Clostridia</taxon>
        <taxon>Eubacteriales</taxon>
        <taxon>Oscillospiraceae</taxon>
        <taxon>Flavonifractor</taxon>
    </lineage>
</organism>
<gene>
    <name evidence="11" type="ORF">PNE06_03735</name>
</gene>
<sequence length="368" mass="40517">MMVRKAVVDAKTFSSALDQVSKVLRKSSIPVLAEALVSISDGQCTLTATDIETYLFQTVPARGDDLSFVFRKTKDVAKACRLFDGELELEFSDIGEGKHRSLTLCMRCGGRAVEFEVMDAEVYPVCASVEAKASFTANAADLLKRVELVGYAAGKPTPYARATCCNVQFSGGHVFAMDGTRLACDTDETLMVPRPFMTYVESLSHLRMFGNQEVTVELGERQGRITNGTASIIFCINGVDVYPVDGAVPHSCQEEFYVQTRDLLRELKYLKEFTANERKPYVRFTKGSLVMPTSTGKCSTRVEIDGHSDITFAFSLPEMLDAVRQFKDESRIKLKVNSAVSPVILEAEGRGDFALVCPARLTDRLLAA</sequence>
<dbReference type="Gene3D" id="3.70.10.10">
    <property type="match status" value="1"/>
</dbReference>
<keyword evidence="7" id="KW-0239">DNA-directed DNA polymerase</keyword>
<dbReference type="Gene3D" id="3.10.150.10">
    <property type="entry name" value="DNA Polymerase III, subunit A, domain 2"/>
    <property type="match status" value="1"/>
</dbReference>
<evidence type="ECO:0000256" key="9">
    <source>
        <dbReference type="ARBA" id="ARBA00033275"/>
    </source>
</evidence>
<comment type="caution">
    <text evidence="11">The sequence shown here is derived from an EMBL/GenBank/DDBJ whole genome shotgun (WGS) entry which is preliminary data.</text>
</comment>
<comment type="similarity">
    <text evidence="2">Belongs to the beta sliding clamp family.</text>
</comment>
<evidence type="ECO:0000313" key="11">
    <source>
        <dbReference type="EMBL" id="MDB7932181.1"/>
    </source>
</evidence>
<dbReference type="SUPFAM" id="SSF55979">
    <property type="entry name" value="DNA clamp"/>
    <property type="match status" value="1"/>
</dbReference>
<dbReference type="GO" id="GO:0003887">
    <property type="term" value="F:DNA-directed DNA polymerase activity"/>
    <property type="evidence" value="ECO:0007669"/>
    <property type="project" value="UniProtKB-KW"/>
</dbReference>
<dbReference type="RefSeq" id="WP_195324958.1">
    <property type="nucleotide sequence ID" value="NZ_JADMVZ010000006.1"/>
</dbReference>
<dbReference type="PANTHER" id="PTHR30478">
    <property type="entry name" value="DNA POLYMERASE III SUBUNIT BETA"/>
    <property type="match status" value="1"/>
</dbReference>
<dbReference type="GO" id="GO:0008408">
    <property type="term" value="F:3'-5' exonuclease activity"/>
    <property type="evidence" value="ECO:0007669"/>
    <property type="project" value="InterPro"/>
</dbReference>
<dbReference type="GO" id="GO:0005737">
    <property type="term" value="C:cytoplasm"/>
    <property type="evidence" value="ECO:0007669"/>
    <property type="project" value="UniProtKB-SubCell"/>
</dbReference>
<dbReference type="InterPro" id="IPR022634">
    <property type="entry name" value="DNA_polIII_beta_N"/>
</dbReference>
<dbReference type="GO" id="GO:0009360">
    <property type="term" value="C:DNA polymerase III complex"/>
    <property type="evidence" value="ECO:0007669"/>
    <property type="project" value="InterPro"/>
</dbReference>
<evidence type="ECO:0000256" key="2">
    <source>
        <dbReference type="ARBA" id="ARBA00010752"/>
    </source>
</evidence>